<organism evidence="5 6">
    <name type="scientific">Myodes glareolus</name>
    <name type="common">Bank vole</name>
    <name type="synonym">Clethrionomys glareolus</name>
    <dbReference type="NCBI Taxonomy" id="447135"/>
    <lineage>
        <taxon>Eukaryota</taxon>
        <taxon>Metazoa</taxon>
        <taxon>Chordata</taxon>
        <taxon>Craniata</taxon>
        <taxon>Vertebrata</taxon>
        <taxon>Euteleostomi</taxon>
        <taxon>Mammalia</taxon>
        <taxon>Eutheria</taxon>
        <taxon>Euarchontoglires</taxon>
        <taxon>Glires</taxon>
        <taxon>Rodentia</taxon>
        <taxon>Myomorpha</taxon>
        <taxon>Muroidea</taxon>
        <taxon>Cricetidae</taxon>
        <taxon>Arvicolinae</taxon>
        <taxon>Myodes</taxon>
    </lineage>
</organism>
<dbReference type="GO" id="GO:0044528">
    <property type="term" value="P:regulation of mitochondrial mRNA stability"/>
    <property type="evidence" value="ECO:0007669"/>
    <property type="project" value="InterPro"/>
</dbReference>
<evidence type="ECO:0000313" key="6">
    <source>
        <dbReference type="Proteomes" id="UP001488838"/>
    </source>
</evidence>
<dbReference type="InterPro" id="IPR013579">
    <property type="entry name" value="FAST_2"/>
</dbReference>
<evidence type="ECO:0000256" key="1">
    <source>
        <dbReference type="ARBA" id="ARBA00004173"/>
    </source>
</evidence>
<dbReference type="GO" id="GO:0005759">
    <property type="term" value="C:mitochondrial matrix"/>
    <property type="evidence" value="ECO:0007669"/>
    <property type="project" value="TreeGrafter"/>
</dbReference>
<dbReference type="Pfam" id="PF08373">
    <property type="entry name" value="RAP"/>
    <property type="match status" value="1"/>
</dbReference>
<dbReference type="PANTHER" id="PTHR21228:SF9">
    <property type="entry name" value="FAST KINASE DOMAIN-CONTAINING PROTEIN 3, MITOCHONDRIAL"/>
    <property type="match status" value="1"/>
</dbReference>
<dbReference type="Pfam" id="PF06743">
    <property type="entry name" value="FAST_1"/>
    <property type="match status" value="1"/>
</dbReference>
<evidence type="ECO:0000313" key="5">
    <source>
        <dbReference type="EMBL" id="KAK7803352.1"/>
    </source>
</evidence>
<feature type="region of interest" description="Disordered" evidence="3">
    <location>
        <begin position="1"/>
        <end position="66"/>
    </location>
</feature>
<feature type="domain" description="RAP" evidence="4">
    <location>
        <begin position="746"/>
        <end position="804"/>
    </location>
</feature>
<keyword evidence="2" id="KW-0496">Mitochondrion</keyword>
<reference evidence="5 6" key="1">
    <citation type="journal article" date="2023" name="bioRxiv">
        <title>Conserved and derived expression patterns and positive selection on dental genes reveal complex evolutionary context of ever-growing rodent molars.</title>
        <authorList>
            <person name="Calamari Z.T."/>
            <person name="Song A."/>
            <person name="Cohen E."/>
            <person name="Akter M."/>
            <person name="Roy R.D."/>
            <person name="Hallikas O."/>
            <person name="Christensen M.M."/>
            <person name="Li P."/>
            <person name="Marangoni P."/>
            <person name="Jernvall J."/>
            <person name="Klein O.D."/>
        </authorList>
    </citation>
    <scope>NUCLEOTIDE SEQUENCE [LARGE SCALE GENOMIC DNA]</scope>
    <source>
        <strain evidence="5">V071</strain>
    </source>
</reference>
<feature type="compositionally biased region" description="Low complexity" evidence="3">
    <location>
        <begin position="30"/>
        <end position="42"/>
    </location>
</feature>
<evidence type="ECO:0000259" key="4">
    <source>
        <dbReference type="PROSITE" id="PS51286"/>
    </source>
</evidence>
<dbReference type="GO" id="GO:0035770">
    <property type="term" value="C:ribonucleoprotein granule"/>
    <property type="evidence" value="ECO:0007669"/>
    <property type="project" value="TreeGrafter"/>
</dbReference>
<dbReference type="SMART" id="SM00952">
    <property type="entry name" value="RAP"/>
    <property type="match status" value="1"/>
</dbReference>
<evidence type="ECO:0000256" key="3">
    <source>
        <dbReference type="SAM" id="MobiDB-lite"/>
    </source>
</evidence>
<sequence>MRDSQRDTCGADGVAGKVGEAASFHRTLSAPSDPGDPGTPSPARRREPRLPATPGSRVPPAADSLTVHRLGTLRTRALASTAHAPHAPPMATPADLGQSLSAGCGRCLGAAALVLSRDVLPVGDGVRVRTFSGLGSSASSGRGSDPLVQSCDSDGMALITLRRNFCHISDFWIPGAVAALKIHPANHVQKIVKDRLHVWFYSLHPELSRVRFHHSYCKNFHSQNGNDLHPVAEPWFSQAQEWNQPERSLTLEDEETLCKRLNSFISPDEVLSFLSTLDTLPVTLASAALHRICEVGERDHDRRLPQGILENSIFQALCFQCGRDPSHLTDAAVVTALQSLVTLPVEPQSSLMLSLVAECRSRLQRGLLEARLLCILGESLVRLQGAGCETLELVLCQLQSKSLETFAPEDIVAIYRILQACPEKVDKHQTFLNTINNFSLSIVSFLSPKSISHVLTALVALDQTHAVPLVIKLGKHMVRYIPRFTSEELGKVLEAFVYFGYSDRFFTEALERHIAALCLSLDPDVTSAVMAYCSRKRIRSEPILDAVAETFVCQSEKFSPSQISELIEPFGKLNYLPPNAPALFRKLENVLLAHFRYFPPRMLLRLLHSCSLIGCHPVNFMSKIFSPFFLQRLQGEESCVDRVSLAQLTQLFMASVLECAFYKGPRLLPQYQVKSFLTPCCSLETPVDLHLYKSVVMGLIDLLGSRLYFASKVLTPYCYTVDVEIKLDEDGFVLPFTVDEDVHKRVALCIDGPQRFCSDSKYLLGKEAIKQRHLHLLGYQVVQVPYHDLELLTSRLELVEYLQSKLFPSNSPVHW</sequence>
<dbReference type="GO" id="GO:0000963">
    <property type="term" value="P:mitochondrial RNA processing"/>
    <property type="evidence" value="ECO:0007669"/>
    <property type="project" value="TreeGrafter"/>
</dbReference>
<dbReference type="PROSITE" id="PS51286">
    <property type="entry name" value="RAP"/>
    <property type="match status" value="1"/>
</dbReference>
<dbReference type="AlphaFoldDB" id="A0AAW0HPJ9"/>
<keyword evidence="6" id="KW-1185">Reference proteome</keyword>
<gene>
    <name evidence="5" type="ORF">U0070_006183</name>
</gene>
<proteinExistence type="predicted"/>
<dbReference type="Pfam" id="PF08368">
    <property type="entry name" value="FAST_2"/>
    <property type="match status" value="1"/>
</dbReference>
<dbReference type="EMBL" id="JBBHLL010000423">
    <property type="protein sequence ID" value="KAK7803352.1"/>
    <property type="molecule type" value="Genomic_DNA"/>
</dbReference>
<comment type="subcellular location">
    <subcellularLocation>
        <location evidence="1">Mitochondrion</location>
    </subcellularLocation>
</comment>
<dbReference type="PANTHER" id="PTHR21228">
    <property type="entry name" value="FAST LEU-RICH DOMAIN-CONTAINING"/>
    <property type="match status" value="1"/>
</dbReference>
<dbReference type="GO" id="GO:0003723">
    <property type="term" value="F:RNA binding"/>
    <property type="evidence" value="ECO:0007669"/>
    <property type="project" value="TreeGrafter"/>
</dbReference>
<evidence type="ECO:0000256" key="2">
    <source>
        <dbReference type="ARBA" id="ARBA00023128"/>
    </source>
</evidence>
<dbReference type="Proteomes" id="UP001488838">
    <property type="component" value="Unassembled WGS sequence"/>
</dbReference>
<comment type="caution">
    <text evidence="5">The sequence shown here is derived from an EMBL/GenBank/DDBJ whole genome shotgun (WGS) entry which is preliminary data.</text>
</comment>
<accession>A0AAW0HPJ9</accession>
<dbReference type="InterPro" id="IPR013584">
    <property type="entry name" value="RAP"/>
</dbReference>
<dbReference type="InterPro" id="IPR050870">
    <property type="entry name" value="FAST_kinase"/>
</dbReference>
<name>A0AAW0HPJ9_MYOGA</name>
<dbReference type="InterPro" id="IPR010622">
    <property type="entry name" value="FAST_Leu-rich"/>
</dbReference>
<protein>
    <recommendedName>
        <fullName evidence="4">RAP domain-containing protein</fullName>
    </recommendedName>
</protein>